<sequence>MNWPCQCGFSNECLFLVHGRTPYWLTPTDDVLPQTRCHYFDKVFYLFIYLLITSIISIYFLCNASPSPLVYFSNSKLTFI</sequence>
<organism evidence="2 3">
    <name type="scientific">Portunus trituberculatus</name>
    <name type="common">Swimming crab</name>
    <name type="synonym">Neptunus trituberculatus</name>
    <dbReference type="NCBI Taxonomy" id="210409"/>
    <lineage>
        <taxon>Eukaryota</taxon>
        <taxon>Metazoa</taxon>
        <taxon>Ecdysozoa</taxon>
        <taxon>Arthropoda</taxon>
        <taxon>Crustacea</taxon>
        <taxon>Multicrustacea</taxon>
        <taxon>Malacostraca</taxon>
        <taxon>Eumalacostraca</taxon>
        <taxon>Eucarida</taxon>
        <taxon>Decapoda</taxon>
        <taxon>Pleocyemata</taxon>
        <taxon>Brachyura</taxon>
        <taxon>Eubrachyura</taxon>
        <taxon>Portunoidea</taxon>
        <taxon>Portunidae</taxon>
        <taxon>Portuninae</taxon>
        <taxon>Portunus</taxon>
    </lineage>
</organism>
<evidence type="ECO:0000256" key="1">
    <source>
        <dbReference type="SAM" id="Phobius"/>
    </source>
</evidence>
<keyword evidence="1" id="KW-0472">Membrane</keyword>
<dbReference type="Proteomes" id="UP000324222">
    <property type="component" value="Unassembled WGS sequence"/>
</dbReference>
<keyword evidence="1" id="KW-1133">Transmembrane helix</keyword>
<protein>
    <submittedName>
        <fullName evidence="2">Uncharacterized protein</fullName>
    </submittedName>
</protein>
<proteinExistence type="predicted"/>
<comment type="caution">
    <text evidence="2">The sequence shown here is derived from an EMBL/GenBank/DDBJ whole genome shotgun (WGS) entry which is preliminary data.</text>
</comment>
<dbReference type="AlphaFoldDB" id="A0A5B7IJL2"/>
<name>A0A5B7IJL2_PORTR</name>
<accession>A0A5B7IJL2</accession>
<dbReference type="EMBL" id="VSRR010064187">
    <property type="protein sequence ID" value="MPC84012.1"/>
    <property type="molecule type" value="Genomic_DNA"/>
</dbReference>
<evidence type="ECO:0000313" key="2">
    <source>
        <dbReference type="EMBL" id="MPC84012.1"/>
    </source>
</evidence>
<feature type="transmembrane region" description="Helical" evidence="1">
    <location>
        <begin position="43"/>
        <end position="61"/>
    </location>
</feature>
<keyword evidence="3" id="KW-1185">Reference proteome</keyword>
<evidence type="ECO:0000313" key="3">
    <source>
        <dbReference type="Proteomes" id="UP000324222"/>
    </source>
</evidence>
<gene>
    <name evidence="2" type="ORF">E2C01_078736</name>
</gene>
<reference evidence="2 3" key="1">
    <citation type="submission" date="2019-05" db="EMBL/GenBank/DDBJ databases">
        <title>Another draft genome of Portunus trituberculatus and its Hox gene families provides insights of decapod evolution.</title>
        <authorList>
            <person name="Jeong J.-H."/>
            <person name="Song I."/>
            <person name="Kim S."/>
            <person name="Choi T."/>
            <person name="Kim D."/>
            <person name="Ryu S."/>
            <person name="Kim W."/>
        </authorList>
    </citation>
    <scope>NUCLEOTIDE SEQUENCE [LARGE SCALE GENOMIC DNA]</scope>
    <source>
        <tissue evidence="2">Muscle</tissue>
    </source>
</reference>
<keyword evidence="1" id="KW-0812">Transmembrane</keyword>